<protein>
    <submittedName>
        <fullName evidence="1">Uncharacterized protein</fullName>
    </submittedName>
</protein>
<dbReference type="AlphaFoldDB" id="A0A918LUY6"/>
<accession>A0A918LUY6</accession>
<name>A0A918LUY6_9ACTN</name>
<gene>
    <name evidence="1" type="ORF">GCM10014713_54300</name>
</gene>
<dbReference type="RefSeq" id="WP_189204186.1">
    <property type="nucleotide sequence ID" value="NZ_BMQQ01000026.1"/>
</dbReference>
<keyword evidence="2" id="KW-1185">Reference proteome</keyword>
<proteinExistence type="predicted"/>
<evidence type="ECO:0000313" key="1">
    <source>
        <dbReference type="EMBL" id="GGT53560.1"/>
    </source>
</evidence>
<evidence type="ECO:0000313" key="2">
    <source>
        <dbReference type="Proteomes" id="UP000619486"/>
    </source>
</evidence>
<dbReference type="EMBL" id="BMQQ01000026">
    <property type="protein sequence ID" value="GGT53560.1"/>
    <property type="molecule type" value="Genomic_DNA"/>
</dbReference>
<dbReference type="Proteomes" id="UP000619486">
    <property type="component" value="Unassembled WGS sequence"/>
</dbReference>
<organism evidence="1 2">
    <name type="scientific">Streptomyces purpureus</name>
    <dbReference type="NCBI Taxonomy" id="1951"/>
    <lineage>
        <taxon>Bacteria</taxon>
        <taxon>Bacillati</taxon>
        <taxon>Actinomycetota</taxon>
        <taxon>Actinomycetes</taxon>
        <taxon>Kitasatosporales</taxon>
        <taxon>Streptomycetaceae</taxon>
        <taxon>Streptomyces</taxon>
    </lineage>
</organism>
<reference evidence="1" key="2">
    <citation type="submission" date="2020-09" db="EMBL/GenBank/DDBJ databases">
        <authorList>
            <person name="Sun Q."/>
            <person name="Ohkuma M."/>
        </authorList>
    </citation>
    <scope>NUCLEOTIDE SEQUENCE</scope>
    <source>
        <strain evidence="1">JCM 3172</strain>
    </source>
</reference>
<sequence length="50" mass="5127">MGKAVTQLAAAFSAAYIQLALIHDEGDPAIPSAEVLRDMAIRAEGAEGDA</sequence>
<comment type="caution">
    <text evidence="1">The sequence shown here is derived from an EMBL/GenBank/DDBJ whole genome shotgun (WGS) entry which is preliminary data.</text>
</comment>
<reference evidence="1" key="1">
    <citation type="journal article" date="2014" name="Int. J. Syst. Evol. Microbiol.">
        <title>Complete genome sequence of Corynebacterium casei LMG S-19264T (=DSM 44701T), isolated from a smear-ripened cheese.</title>
        <authorList>
            <consortium name="US DOE Joint Genome Institute (JGI-PGF)"/>
            <person name="Walter F."/>
            <person name="Albersmeier A."/>
            <person name="Kalinowski J."/>
            <person name="Ruckert C."/>
        </authorList>
    </citation>
    <scope>NUCLEOTIDE SEQUENCE</scope>
    <source>
        <strain evidence="1">JCM 3172</strain>
    </source>
</reference>